<keyword evidence="8" id="KW-1185">Reference proteome</keyword>
<feature type="domain" description="ABC transporter" evidence="6">
    <location>
        <begin position="5"/>
        <end position="244"/>
    </location>
</feature>
<dbReference type="PROSITE" id="PS50893">
    <property type="entry name" value="ABC_TRANSPORTER_2"/>
    <property type="match status" value="1"/>
</dbReference>
<name>A0A286GRJ3_9PROT</name>
<evidence type="ECO:0000313" key="8">
    <source>
        <dbReference type="Proteomes" id="UP000219621"/>
    </source>
</evidence>
<evidence type="ECO:0000256" key="4">
    <source>
        <dbReference type="ARBA" id="ARBA00022967"/>
    </source>
</evidence>
<dbReference type="Proteomes" id="UP000219621">
    <property type="component" value="Unassembled WGS sequence"/>
</dbReference>
<protein>
    <submittedName>
        <fullName evidence="7">Iron complex transport system ATP-binding protein</fullName>
    </submittedName>
</protein>
<dbReference type="SUPFAM" id="SSF52540">
    <property type="entry name" value="P-loop containing nucleoside triphosphate hydrolases"/>
    <property type="match status" value="1"/>
</dbReference>
<dbReference type="RefSeq" id="WP_245913507.1">
    <property type="nucleotide sequence ID" value="NZ_OCNJ01000007.1"/>
</dbReference>
<comment type="function">
    <text evidence="5">Part of the ABC transporter complex HmuTUV involved in hemin import. Responsible for energy coupling to the transport system.</text>
</comment>
<dbReference type="GO" id="GO:0016887">
    <property type="term" value="F:ATP hydrolysis activity"/>
    <property type="evidence" value="ECO:0007669"/>
    <property type="project" value="InterPro"/>
</dbReference>
<evidence type="ECO:0000256" key="3">
    <source>
        <dbReference type="ARBA" id="ARBA00022840"/>
    </source>
</evidence>
<dbReference type="InterPro" id="IPR017871">
    <property type="entry name" value="ABC_transporter-like_CS"/>
</dbReference>
<dbReference type="PROSITE" id="PS00211">
    <property type="entry name" value="ABC_TRANSPORTER_1"/>
    <property type="match status" value="1"/>
</dbReference>
<dbReference type="AlphaFoldDB" id="A0A286GRJ3"/>
<dbReference type="GO" id="GO:0005524">
    <property type="term" value="F:ATP binding"/>
    <property type="evidence" value="ECO:0007669"/>
    <property type="project" value="UniProtKB-KW"/>
</dbReference>
<keyword evidence="3 7" id="KW-0067">ATP-binding</keyword>
<sequence length="266" mass="27749">MSMTLHLDRVSLRLRGKALVEDVTCAPRPGRVTVILGANGAGKSTLLRLMAGDLAPTAGSATFAGLPLTAWRPGDLARRRAVMPQQTRPLPLRVAEVVALGRAPHRRQSSAAQDARVVAEALEQAEIGHLADRVVASLSGGERQRVSLARALAQLPPPAVRDEAVLLLDEPTAALDPAHQHAVMAVARRVAADGVAVVAVLHAMTLALRYGDDALLLRDGRLLAGGSAAAVLTEAHLSATYRCRVRLLADPVTGGHVAVSEPATAA</sequence>
<evidence type="ECO:0000313" key="7">
    <source>
        <dbReference type="EMBL" id="SOD98187.1"/>
    </source>
</evidence>
<gene>
    <name evidence="7" type="ORF">SAMN05421508_107236</name>
</gene>
<dbReference type="InterPro" id="IPR003439">
    <property type="entry name" value="ABC_transporter-like_ATP-bd"/>
</dbReference>
<keyword evidence="4" id="KW-1278">Translocase</keyword>
<dbReference type="PANTHER" id="PTHR42794">
    <property type="entry name" value="HEMIN IMPORT ATP-BINDING PROTEIN HMUV"/>
    <property type="match status" value="1"/>
</dbReference>
<dbReference type="Gene3D" id="3.40.50.300">
    <property type="entry name" value="P-loop containing nucleotide triphosphate hydrolases"/>
    <property type="match status" value="1"/>
</dbReference>
<reference evidence="7 8" key="1">
    <citation type="submission" date="2017-09" db="EMBL/GenBank/DDBJ databases">
        <authorList>
            <person name="Ehlers B."/>
            <person name="Leendertz F.H."/>
        </authorList>
    </citation>
    <scope>NUCLEOTIDE SEQUENCE [LARGE SCALE GENOMIC DNA]</scope>
    <source>
        <strain evidence="7 8">USBA 140</strain>
    </source>
</reference>
<accession>A0A286GRJ3</accession>
<evidence type="ECO:0000259" key="6">
    <source>
        <dbReference type="PROSITE" id="PS50893"/>
    </source>
</evidence>
<evidence type="ECO:0000256" key="5">
    <source>
        <dbReference type="ARBA" id="ARBA00037066"/>
    </source>
</evidence>
<evidence type="ECO:0000256" key="2">
    <source>
        <dbReference type="ARBA" id="ARBA00022741"/>
    </source>
</evidence>
<organism evidence="7 8">
    <name type="scientific">Caenispirillum bisanense</name>
    <dbReference type="NCBI Taxonomy" id="414052"/>
    <lineage>
        <taxon>Bacteria</taxon>
        <taxon>Pseudomonadati</taxon>
        <taxon>Pseudomonadota</taxon>
        <taxon>Alphaproteobacteria</taxon>
        <taxon>Rhodospirillales</taxon>
        <taxon>Novispirillaceae</taxon>
        <taxon>Caenispirillum</taxon>
    </lineage>
</organism>
<dbReference type="Pfam" id="PF00005">
    <property type="entry name" value="ABC_tran"/>
    <property type="match status" value="1"/>
</dbReference>
<proteinExistence type="predicted"/>
<dbReference type="PANTHER" id="PTHR42794:SF1">
    <property type="entry name" value="HEMIN IMPORT ATP-BINDING PROTEIN HMUV"/>
    <property type="match status" value="1"/>
</dbReference>
<dbReference type="SMART" id="SM00382">
    <property type="entry name" value="AAA"/>
    <property type="match status" value="1"/>
</dbReference>
<dbReference type="NCBIfam" id="NF010068">
    <property type="entry name" value="PRK13548.1"/>
    <property type="match status" value="1"/>
</dbReference>
<dbReference type="InterPro" id="IPR027417">
    <property type="entry name" value="P-loop_NTPase"/>
</dbReference>
<dbReference type="CDD" id="cd03214">
    <property type="entry name" value="ABC_Iron-Siderophores_B12_Hemin"/>
    <property type="match status" value="1"/>
</dbReference>
<evidence type="ECO:0000256" key="1">
    <source>
        <dbReference type="ARBA" id="ARBA00022448"/>
    </source>
</evidence>
<keyword evidence="2" id="KW-0547">Nucleotide-binding</keyword>
<dbReference type="EMBL" id="OCNJ01000007">
    <property type="protein sequence ID" value="SOD98187.1"/>
    <property type="molecule type" value="Genomic_DNA"/>
</dbReference>
<dbReference type="InterPro" id="IPR003593">
    <property type="entry name" value="AAA+_ATPase"/>
</dbReference>
<keyword evidence="1" id="KW-0813">Transport</keyword>